<keyword evidence="4" id="KW-1185">Reference proteome</keyword>
<dbReference type="EMBL" id="JAWMAJ010000058">
    <property type="protein sequence ID" value="MDV7218045.1"/>
    <property type="molecule type" value="Genomic_DNA"/>
</dbReference>
<evidence type="ECO:0000313" key="3">
    <source>
        <dbReference type="EMBL" id="MDV7218045.1"/>
    </source>
</evidence>
<accession>A0ABU4FFJ3</accession>
<comment type="caution">
    <text evidence="3">The sequence shown here is derived from an EMBL/GenBank/DDBJ whole genome shotgun (WGS) entry which is preliminary data.</text>
</comment>
<gene>
    <name evidence="3" type="ORF">R5A26_19040</name>
</gene>
<dbReference type="Gene3D" id="3.30.360.10">
    <property type="entry name" value="Dihydrodipicolinate Reductase, domain 2"/>
    <property type="match status" value="1"/>
</dbReference>
<dbReference type="Gene3D" id="3.40.50.720">
    <property type="entry name" value="NAD(P)-binding Rossmann-like Domain"/>
    <property type="match status" value="1"/>
</dbReference>
<evidence type="ECO:0000313" key="4">
    <source>
        <dbReference type="Proteomes" id="UP001187346"/>
    </source>
</evidence>
<reference evidence="3 4" key="1">
    <citation type="submission" date="2023-10" db="EMBL/GenBank/DDBJ databases">
        <title>Characterization of rhizosphere-enriched actinobacteria from wheat plants lab-grown on chernevaya soil.</title>
        <authorList>
            <person name="Tikhonova E.N."/>
            <person name="Konopkin A."/>
            <person name="Kravchenko I.K."/>
        </authorList>
    </citation>
    <scope>NUCLEOTIDE SEQUENCE [LARGE SCALE GENOMIC DNA]</scope>
    <source>
        <strain evidence="3 4">RR29</strain>
    </source>
</reference>
<protein>
    <submittedName>
        <fullName evidence="3">Gfo/Idh/MocA family oxidoreductase</fullName>
    </submittedName>
</protein>
<evidence type="ECO:0000259" key="2">
    <source>
        <dbReference type="Pfam" id="PF01408"/>
    </source>
</evidence>
<keyword evidence="1" id="KW-0560">Oxidoreductase</keyword>
<dbReference type="SUPFAM" id="SSF51735">
    <property type="entry name" value="NAD(P)-binding Rossmann-fold domains"/>
    <property type="match status" value="1"/>
</dbReference>
<dbReference type="InterPro" id="IPR000683">
    <property type="entry name" value="Gfo/Idh/MocA-like_OxRdtase_N"/>
</dbReference>
<dbReference type="PANTHER" id="PTHR43818:SF11">
    <property type="entry name" value="BCDNA.GH03377"/>
    <property type="match status" value="1"/>
</dbReference>
<name>A0ABU4FFJ3_9ACTN</name>
<proteinExistence type="predicted"/>
<dbReference type="InterPro" id="IPR050463">
    <property type="entry name" value="Gfo/Idh/MocA_oxidrdct_glycsds"/>
</dbReference>
<feature type="domain" description="Gfo/Idh/MocA-like oxidoreductase N-terminal" evidence="2">
    <location>
        <begin position="6"/>
        <end position="125"/>
    </location>
</feature>
<sequence length="349" mass="37138">MSAPLGVGLIGAGPVTQAIHLPALAGLSGRLRVTHVMDVDAGTAEAVAARAGAAHSTTVEELLADPAVDVVAVCSPHQFHAAQAEAACAAGKKAVLVEKPFATGVEEARRIAKASQESGVPVVVGAMHTYDPAWLAVEPHWGELPRTARLVRSVIQLPFNARYESLATQPHSRPAPPPPADLTDPAVRAARIHGSILGLAIHNLPLVRRFLPEITSVDTAELLAPFGYLVTLRGPDGRTAELIGHMGPTWRPEWTFEVWGEEQELQLDFTPSYVRAGSASAALRTADGEHRFGPYPSNGYEAEWQHLADLAHRTAVPRYDVGRLVDDLAYAIDIADRAATVQHSEGAAL</sequence>
<organism evidence="3 4">
    <name type="scientific">Streptomyces prunicolor</name>
    <dbReference type="NCBI Taxonomy" id="67348"/>
    <lineage>
        <taxon>Bacteria</taxon>
        <taxon>Bacillati</taxon>
        <taxon>Actinomycetota</taxon>
        <taxon>Actinomycetes</taxon>
        <taxon>Kitasatosporales</taxon>
        <taxon>Streptomycetaceae</taxon>
        <taxon>Streptomyces</taxon>
    </lineage>
</organism>
<evidence type="ECO:0000256" key="1">
    <source>
        <dbReference type="ARBA" id="ARBA00023002"/>
    </source>
</evidence>
<dbReference type="RefSeq" id="WP_317772215.1">
    <property type="nucleotide sequence ID" value="NZ_JAWMAJ010000058.1"/>
</dbReference>
<dbReference type="InterPro" id="IPR036291">
    <property type="entry name" value="NAD(P)-bd_dom_sf"/>
</dbReference>
<dbReference type="PANTHER" id="PTHR43818">
    <property type="entry name" value="BCDNA.GH03377"/>
    <property type="match status" value="1"/>
</dbReference>
<dbReference type="Proteomes" id="UP001187346">
    <property type="component" value="Unassembled WGS sequence"/>
</dbReference>
<dbReference type="Pfam" id="PF01408">
    <property type="entry name" value="GFO_IDH_MocA"/>
    <property type="match status" value="1"/>
</dbReference>